<dbReference type="AlphaFoldDB" id="A0A251VC30"/>
<evidence type="ECO:0000313" key="1">
    <source>
        <dbReference type="EMBL" id="KAF5816172.1"/>
    </source>
</evidence>
<reference evidence="2" key="2">
    <citation type="submission" date="2017-02" db="EMBL/GenBank/DDBJ databases">
        <title>Sunflower complete genome.</title>
        <authorList>
            <person name="Langlade N."/>
            <person name="Munos S."/>
        </authorList>
    </citation>
    <scope>NUCLEOTIDE SEQUENCE [LARGE SCALE GENOMIC DNA]</scope>
    <source>
        <tissue evidence="2">Leaves</tissue>
    </source>
</reference>
<evidence type="ECO:0000313" key="2">
    <source>
        <dbReference type="EMBL" id="OTG32492.1"/>
    </source>
</evidence>
<sequence length="72" mass="8268">MARCVFYLWVRPSLLTVKNFIIFELLSVPKYTTGTTSSTYLLESRKKARVVPGRKQTTTKVSSFTYEMLLVA</sequence>
<name>A0A251VC30_HELAN</name>
<evidence type="ECO:0000313" key="3">
    <source>
        <dbReference type="Proteomes" id="UP000215914"/>
    </source>
</evidence>
<proteinExistence type="predicted"/>
<keyword evidence="3" id="KW-1185">Reference proteome</keyword>
<organism evidence="2 3">
    <name type="scientific">Helianthus annuus</name>
    <name type="common">Common sunflower</name>
    <dbReference type="NCBI Taxonomy" id="4232"/>
    <lineage>
        <taxon>Eukaryota</taxon>
        <taxon>Viridiplantae</taxon>
        <taxon>Streptophyta</taxon>
        <taxon>Embryophyta</taxon>
        <taxon>Tracheophyta</taxon>
        <taxon>Spermatophyta</taxon>
        <taxon>Magnoliopsida</taxon>
        <taxon>eudicotyledons</taxon>
        <taxon>Gunneridae</taxon>
        <taxon>Pentapetalae</taxon>
        <taxon>asterids</taxon>
        <taxon>campanulids</taxon>
        <taxon>Asterales</taxon>
        <taxon>Asteraceae</taxon>
        <taxon>Asteroideae</taxon>
        <taxon>Heliantheae alliance</taxon>
        <taxon>Heliantheae</taxon>
        <taxon>Helianthus</taxon>
    </lineage>
</organism>
<gene>
    <name evidence="2" type="ORF">HannXRQ_Chr03g0087321</name>
    <name evidence="1" type="ORF">HanXRQr2_Chr03g0131421</name>
</gene>
<dbReference type="Gramene" id="mRNA:HanXRQr2_Chr03g0131421">
    <property type="protein sequence ID" value="mRNA:HanXRQr2_Chr03g0131421"/>
    <property type="gene ID" value="HanXRQr2_Chr03g0131421"/>
</dbReference>
<dbReference type="Proteomes" id="UP000215914">
    <property type="component" value="Chromosome 3"/>
</dbReference>
<accession>A0A251VC30</accession>
<reference evidence="1 3" key="1">
    <citation type="journal article" date="2017" name="Nature">
        <title>The sunflower genome provides insights into oil metabolism, flowering and Asterid evolution.</title>
        <authorList>
            <person name="Badouin H."/>
            <person name="Gouzy J."/>
            <person name="Grassa C.J."/>
            <person name="Murat F."/>
            <person name="Staton S.E."/>
            <person name="Cottret L."/>
            <person name="Lelandais-Briere C."/>
            <person name="Owens G.L."/>
            <person name="Carrere S."/>
            <person name="Mayjonade B."/>
            <person name="Legrand L."/>
            <person name="Gill N."/>
            <person name="Kane N.C."/>
            <person name="Bowers J.E."/>
            <person name="Hubner S."/>
            <person name="Bellec A."/>
            <person name="Berard A."/>
            <person name="Berges H."/>
            <person name="Blanchet N."/>
            <person name="Boniface M.C."/>
            <person name="Brunel D."/>
            <person name="Catrice O."/>
            <person name="Chaidir N."/>
            <person name="Claudel C."/>
            <person name="Donnadieu C."/>
            <person name="Faraut T."/>
            <person name="Fievet G."/>
            <person name="Helmstetter N."/>
            <person name="King M."/>
            <person name="Knapp S.J."/>
            <person name="Lai Z."/>
            <person name="Le Paslier M.C."/>
            <person name="Lippi Y."/>
            <person name="Lorenzon L."/>
            <person name="Mandel J.R."/>
            <person name="Marage G."/>
            <person name="Marchand G."/>
            <person name="Marquand E."/>
            <person name="Bret-Mestries E."/>
            <person name="Morien E."/>
            <person name="Nambeesan S."/>
            <person name="Nguyen T."/>
            <person name="Pegot-Espagnet P."/>
            <person name="Pouilly N."/>
            <person name="Raftis F."/>
            <person name="Sallet E."/>
            <person name="Schiex T."/>
            <person name="Thomas J."/>
            <person name="Vandecasteele C."/>
            <person name="Vares D."/>
            <person name="Vear F."/>
            <person name="Vautrin S."/>
            <person name="Crespi M."/>
            <person name="Mangin B."/>
            <person name="Burke J.M."/>
            <person name="Salse J."/>
            <person name="Munos S."/>
            <person name="Vincourt P."/>
            <person name="Rieseberg L.H."/>
            <person name="Langlade N.B."/>
        </authorList>
    </citation>
    <scope>NUCLEOTIDE SEQUENCE [LARGE SCALE GENOMIC DNA]</scope>
    <source>
        <strain evidence="3">cv. SF193</strain>
        <tissue evidence="1">Leaves</tissue>
    </source>
</reference>
<dbReference type="EMBL" id="MNCJ02000318">
    <property type="protein sequence ID" value="KAF5816172.1"/>
    <property type="molecule type" value="Genomic_DNA"/>
</dbReference>
<reference evidence="1" key="3">
    <citation type="submission" date="2020-06" db="EMBL/GenBank/DDBJ databases">
        <title>Helianthus annuus Genome sequencing and assembly Release 2.</title>
        <authorList>
            <person name="Gouzy J."/>
            <person name="Langlade N."/>
            <person name="Munos S."/>
        </authorList>
    </citation>
    <scope>NUCLEOTIDE SEQUENCE</scope>
    <source>
        <tissue evidence="1">Leaves</tissue>
    </source>
</reference>
<dbReference type="EMBL" id="CM007892">
    <property type="protein sequence ID" value="OTG32492.1"/>
    <property type="molecule type" value="Genomic_DNA"/>
</dbReference>
<dbReference type="InParanoid" id="A0A251VC30"/>
<protein>
    <submittedName>
        <fullName evidence="2">Uncharacterized protein</fullName>
    </submittedName>
</protein>